<dbReference type="RefSeq" id="WP_138575752.1">
    <property type="nucleotide sequence ID" value="NZ_CP040818.1"/>
</dbReference>
<dbReference type="Pfam" id="PF00042">
    <property type="entry name" value="Globin"/>
    <property type="match status" value="1"/>
</dbReference>
<protein>
    <submittedName>
        <fullName evidence="7">Hemin receptor</fullName>
    </submittedName>
</protein>
<gene>
    <name evidence="7" type="ORF">FDP22_05865</name>
</gene>
<dbReference type="PRINTS" id="PR00188">
    <property type="entry name" value="PLANTGLOBIN"/>
</dbReference>
<dbReference type="GO" id="GO:0008941">
    <property type="term" value="F:nitric oxide dioxygenase NAD(P)H activity"/>
    <property type="evidence" value="ECO:0007669"/>
    <property type="project" value="TreeGrafter"/>
</dbReference>
<dbReference type="AlphaFoldDB" id="A0A5B8FVH2"/>
<evidence type="ECO:0000256" key="3">
    <source>
        <dbReference type="ARBA" id="ARBA00022723"/>
    </source>
</evidence>
<dbReference type="InterPro" id="IPR012292">
    <property type="entry name" value="Globin/Proto"/>
</dbReference>
<evidence type="ECO:0000256" key="2">
    <source>
        <dbReference type="ARBA" id="ARBA00022621"/>
    </source>
</evidence>
<evidence type="ECO:0000256" key="5">
    <source>
        <dbReference type="RuleBase" id="RU000356"/>
    </source>
</evidence>
<keyword evidence="2 5" id="KW-0561">Oxygen transport</keyword>
<dbReference type="GO" id="GO:0046210">
    <property type="term" value="P:nitric oxide catabolic process"/>
    <property type="evidence" value="ECO:0007669"/>
    <property type="project" value="TreeGrafter"/>
</dbReference>
<dbReference type="PROSITE" id="PS01033">
    <property type="entry name" value="GLOBIN"/>
    <property type="match status" value="1"/>
</dbReference>
<dbReference type="SUPFAM" id="SSF46458">
    <property type="entry name" value="Globin-like"/>
    <property type="match status" value="1"/>
</dbReference>
<dbReference type="InterPro" id="IPR000971">
    <property type="entry name" value="Globin"/>
</dbReference>
<keyword evidence="4" id="KW-0408">Iron</keyword>
<dbReference type="Proteomes" id="UP000305888">
    <property type="component" value="Chromosome"/>
</dbReference>
<dbReference type="PANTHER" id="PTHR43396">
    <property type="entry name" value="FLAVOHEMOPROTEIN"/>
    <property type="match status" value="1"/>
</dbReference>
<sequence>MTPDQIALVQDSFSRISADTSAAGDRFYARLFALAPETRELFPGDMSSQKMKLIQMLAIAVNGLTSLPQILPAVQALGLRHAVYEVQEAHYAIVGEALLETLADELGDSFTEETRAAWAEAYALLAGVMIEAQRGALR</sequence>
<name>A0A5B8FVH2_9RHOB</name>
<dbReference type="GO" id="GO:0005344">
    <property type="term" value="F:oxygen carrier activity"/>
    <property type="evidence" value="ECO:0007669"/>
    <property type="project" value="UniProtKB-KW"/>
</dbReference>
<dbReference type="GO" id="GO:0020037">
    <property type="term" value="F:heme binding"/>
    <property type="evidence" value="ECO:0007669"/>
    <property type="project" value="InterPro"/>
</dbReference>
<dbReference type="Gene3D" id="1.10.490.10">
    <property type="entry name" value="Globins"/>
    <property type="match status" value="1"/>
</dbReference>
<dbReference type="InterPro" id="IPR009050">
    <property type="entry name" value="Globin-like_sf"/>
</dbReference>
<dbReference type="KEGG" id="ppru:FDP22_05865"/>
<evidence type="ECO:0000256" key="1">
    <source>
        <dbReference type="ARBA" id="ARBA00022617"/>
    </source>
</evidence>
<keyword evidence="7" id="KW-0675">Receptor</keyword>
<evidence type="ECO:0000256" key="4">
    <source>
        <dbReference type="ARBA" id="ARBA00023004"/>
    </source>
</evidence>
<keyword evidence="3" id="KW-0479">Metal-binding</keyword>
<evidence type="ECO:0000313" key="7">
    <source>
        <dbReference type="EMBL" id="QDL91354.1"/>
    </source>
</evidence>
<reference evidence="7 8" key="1">
    <citation type="submission" date="2019-06" db="EMBL/GenBank/DDBJ databases">
        <title>Genome sequence of Rhodobacteraceae bacterium D4M1.</title>
        <authorList>
            <person name="Cao J."/>
        </authorList>
    </citation>
    <scope>NUCLEOTIDE SEQUENCE [LARGE SCALE GENOMIC DNA]</scope>
    <source>
        <strain evidence="7 8">D4M1</strain>
    </source>
</reference>
<dbReference type="CDD" id="cd12131">
    <property type="entry name" value="HGbI-like"/>
    <property type="match status" value="1"/>
</dbReference>
<dbReference type="OrthoDB" id="3213438at2"/>
<dbReference type="GO" id="GO:0071949">
    <property type="term" value="F:FAD binding"/>
    <property type="evidence" value="ECO:0007669"/>
    <property type="project" value="TreeGrafter"/>
</dbReference>
<dbReference type="GO" id="GO:0071500">
    <property type="term" value="P:cellular response to nitrosative stress"/>
    <property type="evidence" value="ECO:0007669"/>
    <property type="project" value="TreeGrafter"/>
</dbReference>
<keyword evidence="5" id="KW-0813">Transport</keyword>
<keyword evidence="1 5" id="KW-0349">Heme</keyword>
<organism evidence="7 8">
    <name type="scientific">Paroceanicella profunda</name>
    <dbReference type="NCBI Taxonomy" id="2579971"/>
    <lineage>
        <taxon>Bacteria</taxon>
        <taxon>Pseudomonadati</taxon>
        <taxon>Pseudomonadota</taxon>
        <taxon>Alphaproteobacteria</taxon>
        <taxon>Rhodobacterales</taxon>
        <taxon>Paracoccaceae</taxon>
        <taxon>Paroceanicella</taxon>
    </lineage>
</organism>
<evidence type="ECO:0000313" key="8">
    <source>
        <dbReference type="Proteomes" id="UP000305888"/>
    </source>
</evidence>
<dbReference type="EMBL" id="CP040818">
    <property type="protein sequence ID" value="QDL91354.1"/>
    <property type="molecule type" value="Genomic_DNA"/>
</dbReference>
<keyword evidence="8" id="KW-1185">Reference proteome</keyword>
<comment type="similarity">
    <text evidence="5">Belongs to the globin family.</text>
</comment>
<dbReference type="GO" id="GO:0019825">
    <property type="term" value="F:oxygen binding"/>
    <property type="evidence" value="ECO:0007669"/>
    <property type="project" value="InterPro"/>
</dbReference>
<feature type="domain" description="Globin" evidence="6">
    <location>
        <begin position="1"/>
        <end position="134"/>
    </location>
</feature>
<dbReference type="GO" id="GO:0046872">
    <property type="term" value="F:metal ion binding"/>
    <property type="evidence" value="ECO:0007669"/>
    <property type="project" value="UniProtKB-KW"/>
</dbReference>
<evidence type="ECO:0000259" key="6">
    <source>
        <dbReference type="PROSITE" id="PS01033"/>
    </source>
</evidence>
<proteinExistence type="inferred from homology"/>
<accession>A0A5B8FVH2</accession>
<dbReference type="PANTHER" id="PTHR43396:SF3">
    <property type="entry name" value="FLAVOHEMOPROTEIN"/>
    <property type="match status" value="1"/>
</dbReference>